<comment type="caution">
    <text evidence="2">The sequence shown here is derived from an EMBL/GenBank/DDBJ whole genome shotgun (WGS) entry which is preliminary data.</text>
</comment>
<dbReference type="Proteomes" id="UP000664940">
    <property type="component" value="Unassembled WGS sequence"/>
</dbReference>
<evidence type="ECO:0000313" key="3">
    <source>
        <dbReference type="Proteomes" id="UP000664940"/>
    </source>
</evidence>
<gene>
    <name evidence="2" type="ORF">HJG60_011124</name>
</gene>
<dbReference type="AlphaFoldDB" id="A0A834A754"/>
<feature type="region of interest" description="Disordered" evidence="1">
    <location>
        <begin position="98"/>
        <end position="173"/>
    </location>
</feature>
<protein>
    <submittedName>
        <fullName evidence="2">Uncharacterized protein</fullName>
    </submittedName>
</protein>
<accession>A0A834A754</accession>
<feature type="region of interest" description="Disordered" evidence="1">
    <location>
        <begin position="33"/>
        <end position="59"/>
    </location>
</feature>
<evidence type="ECO:0000256" key="1">
    <source>
        <dbReference type="SAM" id="MobiDB-lite"/>
    </source>
</evidence>
<organism evidence="2 3">
    <name type="scientific">Phyllostomus discolor</name>
    <name type="common">pale spear-nosed bat</name>
    <dbReference type="NCBI Taxonomy" id="89673"/>
    <lineage>
        <taxon>Eukaryota</taxon>
        <taxon>Metazoa</taxon>
        <taxon>Chordata</taxon>
        <taxon>Craniata</taxon>
        <taxon>Vertebrata</taxon>
        <taxon>Euteleostomi</taxon>
        <taxon>Mammalia</taxon>
        <taxon>Eutheria</taxon>
        <taxon>Laurasiatheria</taxon>
        <taxon>Chiroptera</taxon>
        <taxon>Yangochiroptera</taxon>
        <taxon>Phyllostomidae</taxon>
        <taxon>Phyllostominae</taxon>
        <taxon>Phyllostomus</taxon>
    </lineage>
</organism>
<reference evidence="2 3" key="1">
    <citation type="journal article" date="2020" name="Nature">
        <title>Six reference-quality genomes reveal evolution of bat adaptations.</title>
        <authorList>
            <person name="Jebb D."/>
            <person name="Huang Z."/>
            <person name="Pippel M."/>
            <person name="Hughes G.M."/>
            <person name="Lavrichenko K."/>
            <person name="Devanna P."/>
            <person name="Winkler S."/>
            <person name="Jermiin L.S."/>
            <person name="Skirmuntt E.C."/>
            <person name="Katzourakis A."/>
            <person name="Burkitt-Gray L."/>
            <person name="Ray D.A."/>
            <person name="Sullivan K.A.M."/>
            <person name="Roscito J.G."/>
            <person name="Kirilenko B.M."/>
            <person name="Davalos L.M."/>
            <person name="Corthals A.P."/>
            <person name="Power M.L."/>
            <person name="Jones G."/>
            <person name="Ransome R.D."/>
            <person name="Dechmann D.K.N."/>
            <person name="Locatelli A.G."/>
            <person name="Puechmaille S.J."/>
            <person name="Fedrigo O."/>
            <person name="Jarvis E.D."/>
            <person name="Hiller M."/>
            <person name="Vernes S.C."/>
            <person name="Myers E.W."/>
            <person name="Teeling E.C."/>
        </authorList>
    </citation>
    <scope>NUCLEOTIDE SEQUENCE [LARGE SCALE GENOMIC DNA]</scope>
    <source>
        <strain evidence="2">Bat1K_MPI-CBG_1</strain>
    </source>
</reference>
<dbReference type="EMBL" id="JABVXQ010000006">
    <property type="protein sequence ID" value="KAF6104075.1"/>
    <property type="molecule type" value="Genomic_DNA"/>
</dbReference>
<name>A0A834A754_9CHIR</name>
<evidence type="ECO:0000313" key="2">
    <source>
        <dbReference type="EMBL" id="KAF6104075.1"/>
    </source>
</evidence>
<feature type="compositionally biased region" description="Gly residues" evidence="1">
    <location>
        <begin position="135"/>
        <end position="154"/>
    </location>
</feature>
<sequence>MSHAGYLPGCSAAGGGSQLSLKRQMTSSAVLWGKPCHTGQSREARRPRPAQGPGPLTLREFPEVGVGCWAERARQRKTLRSGNPGKPPFCPLRTPHACISAAQAQPPPHSGGAPDNGFRSAPKGSRPGTGRLAEGWGGHIRPGLTGWGGLGGDRGQTFHLAGFGNSFRNRKSR</sequence>
<proteinExistence type="predicted"/>